<accession>A0A9P6KMC8</accession>
<keyword evidence="2" id="KW-1185">Reference proteome</keyword>
<dbReference type="AlphaFoldDB" id="A0A9P6KMC8"/>
<protein>
    <submittedName>
        <fullName evidence="1">Uncharacterized protein</fullName>
    </submittedName>
</protein>
<name>A0A9P6KMC8_9PLEO</name>
<sequence length="129" mass="14512">MALPPSNTSLTYPMPSATPHLTHTSLKPPTPNWFIVQILDPIQRLNYLKKIAKLVEQGEVKAVVQDVIFKEISEEGKARQAWGRVNTLLEEERIVVLKLRDRKGGFSSPATTTLLITLSCIYFAQTTHQ</sequence>
<dbReference type="EMBL" id="WJXW01000012">
    <property type="protein sequence ID" value="KAF9731379.1"/>
    <property type="molecule type" value="Genomic_DNA"/>
</dbReference>
<organism evidence="1 2">
    <name type="scientific">Paraphaeosphaeria minitans</name>
    <dbReference type="NCBI Taxonomy" id="565426"/>
    <lineage>
        <taxon>Eukaryota</taxon>
        <taxon>Fungi</taxon>
        <taxon>Dikarya</taxon>
        <taxon>Ascomycota</taxon>
        <taxon>Pezizomycotina</taxon>
        <taxon>Dothideomycetes</taxon>
        <taxon>Pleosporomycetidae</taxon>
        <taxon>Pleosporales</taxon>
        <taxon>Massarineae</taxon>
        <taxon>Didymosphaeriaceae</taxon>
        <taxon>Paraphaeosphaeria</taxon>
    </lineage>
</organism>
<evidence type="ECO:0000313" key="1">
    <source>
        <dbReference type="EMBL" id="KAF9731379.1"/>
    </source>
</evidence>
<dbReference type="Proteomes" id="UP000756921">
    <property type="component" value="Unassembled WGS sequence"/>
</dbReference>
<gene>
    <name evidence="1" type="ORF">PMIN01_10396</name>
</gene>
<reference evidence="1" key="1">
    <citation type="journal article" date="2020" name="Mol. Plant Microbe Interact.">
        <title>Genome Sequence of the Biocontrol Agent Coniothyrium minitans strain Conio (IMI 134523).</title>
        <authorList>
            <person name="Patel D."/>
            <person name="Shittu T.A."/>
            <person name="Baroncelli R."/>
            <person name="Muthumeenakshi S."/>
            <person name="Osborne T.H."/>
            <person name="Janganan T.K."/>
            <person name="Sreenivasaprasad S."/>
        </authorList>
    </citation>
    <scope>NUCLEOTIDE SEQUENCE</scope>
    <source>
        <strain evidence="1">Conio</strain>
    </source>
</reference>
<proteinExistence type="predicted"/>
<evidence type="ECO:0000313" key="2">
    <source>
        <dbReference type="Proteomes" id="UP000756921"/>
    </source>
</evidence>
<comment type="caution">
    <text evidence="1">The sequence shown here is derived from an EMBL/GenBank/DDBJ whole genome shotgun (WGS) entry which is preliminary data.</text>
</comment>
<dbReference type="OrthoDB" id="201656at2759"/>